<dbReference type="InterPro" id="IPR029377">
    <property type="entry name" value="TMEM220"/>
</dbReference>
<organism evidence="2 3">
    <name type="scientific">Leptospira semungkisensis</name>
    <dbReference type="NCBI Taxonomy" id="2484985"/>
    <lineage>
        <taxon>Bacteria</taxon>
        <taxon>Pseudomonadati</taxon>
        <taxon>Spirochaetota</taxon>
        <taxon>Spirochaetia</taxon>
        <taxon>Leptospirales</taxon>
        <taxon>Leptospiraceae</taxon>
        <taxon>Leptospira</taxon>
    </lineage>
</organism>
<keyword evidence="1" id="KW-0812">Transmembrane</keyword>
<keyword evidence="1" id="KW-0472">Membrane</keyword>
<gene>
    <name evidence="2" type="ORF">EHO59_06005</name>
</gene>
<evidence type="ECO:0000313" key="2">
    <source>
        <dbReference type="EMBL" id="TGK07650.1"/>
    </source>
</evidence>
<dbReference type="OrthoDB" id="341808at2"/>
<dbReference type="EMBL" id="RQEP01000005">
    <property type="protein sequence ID" value="TGK07650.1"/>
    <property type="molecule type" value="Genomic_DNA"/>
</dbReference>
<keyword evidence="1" id="KW-1133">Transmembrane helix</keyword>
<dbReference type="RefSeq" id="WP_135585713.1">
    <property type="nucleotide sequence ID" value="NZ_RQEP01000005.1"/>
</dbReference>
<keyword evidence="3" id="KW-1185">Reference proteome</keyword>
<comment type="caution">
    <text evidence="2">The sequence shown here is derived from an EMBL/GenBank/DDBJ whole genome shotgun (WGS) entry which is preliminary data.</text>
</comment>
<protein>
    <submittedName>
        <fullName evidence="2">Uncharacterized protein</fullName>
    </submittedName>
</protein>
<reference evidence="2" key="1">
    <citation type="journal article" date="2019" name="PLoS Negl. Trop. Dis.">
        <title>Revisiting the worldwide diversity of Leptospira species in the environment.</title>
        <authorList>
            <person name="Vincent A.T."/>
            <person name="Schiettekatte O."/>
            <person name="Bourhy P."/>
            <person name="Veyrier F.J."/>
            <person name="Picardeau M."/>
        </authorList>
    </citation>
    <scope>NUCLEOTIDE SEQUENCE [LARGE SCALE GENOMIC DNA]</scope>
    <source>
        <strain evidence="2">SSS9</strain>
    </source>
</reference>
<dbReference type="Proteomes" id="UP000297453">
    <property type="component" value="Unassembled WGS sequence"/>
</dbReference>
<feature type="transmembrane region" description="Helical" evidence="1">
    <location>
        <begin position="92"/>
        <end position="112"/>
    </location>
</feature>
<evidence type="ECO:0000313" key="3">
    <source>
        <dbReference type="Proteomes" id="UP000297453"/>
    </source>
</evidence>
<dbReference type="Pfam" id="PF15071">
    <property type="entry name" value="TMEM220"/>
    <property type="match status" value="1"/>
</dbReference>
<evidence type="ECO:0000256" key="1">
    <source>
        <dbReference type="SAM" id="Phobius"/>
    </source>
</evidence>
<accession>A0A4R9G9B6</accession>
<feature type="transmembrane region" description="Helical" evidence="1">
    <location>
        <begin position="34"/>
        <end position="52"/>
    </location>
</feature>
<proteinExistence type="predicted"/>
<name>A0A4R9G9B6_9LEPT</name>
<feature type="transmembrane region" description="Helical" evidence="1">
    <location>
        <begin position="59"/>
        <end position="80"/>
    </location>
</feature>
<dbReference type="AlphaFoldDB" id="A0A4R9G9B6"/>
<sequence>MISFFADSFRIGTVLAWIALAALQYDEPDSRVWILTYLVVGLLFSTEWFLFFRDTGRRILIAGLGKAIAAGYFIWAMYNYLDDPRPNLDSRIFRESLGLIVSAIWLFLLPVFQRSKAT</sequence>